<dbReference type="Pfam" id="PF12796">
    <property type="entry name" value="Ank_2"/>
    <property type="match status" value="1"/>
</dbReference>
<dbReference type="AlphaFoldDB" id="A0A370CI26"/>
<evidence type="ECO:0000313" key="5">
    <source>
        <dbReference type="Proteomes" id="UP000226429"/>
    </source>
</evidence>
<dbReference type="EMBL" id="NMOS02000013">
    <property type="protein sequence ID" value="RDH40210.1"/>
    <property type="molecule type" value="Genomic_DNA"/>
</dbReference>
<feature type="repeat" description="ANK" evidence="3">
    <location>
        <begin position="33"/>
        <end position="65"/>
    </location>
</feature>
<gene>
    <name evidence="4" type="ORF">CFE62_005070</name>
</gene>
<evidence type="ECO:0000256" key="3">
    <source>
        <dbReference type="PROSITE-ProRule" id="PRU00023"/>
    </source>
</evidence>
<reference evidence="4 5" key="2">
    <citation type="journal article" date="2018" name="J. Invertebr. Pathol.">
        <title>'Candidatus Aquirickettsiella gammari' (Gammaproteobacteria: Legionellales: Coxiellaceae): A bacterial pathogen of the freshwater crustacean Gammarus fossarum (Malacostraca: Amphipoda).</title>
        <authorList>
            <person name="Bojko J."/>
            <person name="Dunn A.M."/>
            <person name="Stebbing P.D."/>
            <person name="van Aerle R."/>
            <person name="Bacela-Spychalska K."/>
            <person name="Bean T.P."/>
            <person name="Urrutia A."/>
            <person name="Stentiford G.D."/>
        </authorList>
    </citation>
    <scope>NUCLEOTIDE SEQUENCE [LARGE SCALE GENOMIC DNA]</scope>
    <source>
        <strain evidence="4">RA15029</strain>
    </source>
</reference>
<dbReference type="PROSITE" id="PS50088">
    <property type="entry name" value="ANK_REPEAT"/>
    <property type="match status" value="2"/>
</dbReference>
<reference evidence="4 5" key="1">
    <citation type="journal article" date="2017" name="Int. J. Syst. Evol. Microbiol.">
        <title>Aquarickettsiella crustaci n. gen. n. sp. (Gammaproteobacteria: Legionellales: Coxiellaceae); a bacterial pathogen of the freshwater crustacean: Gammarus fossarum (Malacostraca: Amphipoda).</title>
        <authorList>
            <person name="Bojko J."/>
            <person name="Dunn A.M."/>
            <person name="Stebbing P.D."/>
            <person name="Van Aerle R."/>
            <person name="Bacela-Spychalska K."/>
            <person name="Bean T.P."/>
            <person name="Stentiford G.D."/>
        </authorList>
    </citation>
    <scope>NUCLEOTIDE SEQUENCE [LARGE SCALE GENOMIC DNA]</scope>
    <source>
        <strain evidence="4">RA15029</strain>
    </source>
</reference>
<dbReference type="InterPro" id="IPR036770">
    <property type="entry name" value="Ankyrin_rpt-contain_sf"/>
</dbReference>
<dbReference type="PANTHER" id="PTHR24198">
    <property type="entry name" value="ANKYRIN REPEAT AND PROTEIN KINASE DOMAIN-CONTAINING PROTEIN"/>
    <property type="match status" value="1"/>
</dbReference>
<proteinExistence type="predicted"/>
<keyword evidence="1" id="KW-0677">Repeat</keyword>
<evidence type="ECO:0000256" key="1">
    <source>
        <dbReference type="ARBA" id="ARBA00022737"/>
    </source>
</evidence>
<dbReference type="GO" id="GO:0005737">
    <property type="term" value="C:cytoplasm"/>
    <property type="evidence" value="ECO:0007669"/>
    <property type="project" value="TreeGrafter"/>
</dbReference>
<accession>A0A370CI26</accession>
<evidence type="ECO:0000256" key="2">
    <source>
        <dbReference type="ARBA" id="ARBA00023043"/>
    </source>
</evidence>
<dbReference type="NCBIfam" id="NF043023">
    <property type="entry name" value="T4SS_AnkH"/>
    <property type="match status" value="1"/>
</dbReference>
<dbReference type="PROSITE" id="PS50297">
    <property type="entry name" value="ANK_REP_REGION"/>
    <property type="match status" value="2"/>
</dbReference>
<feature type="repeat" description="ANK" evidence="3">
    <location>
        <begin position="66"/>
        <end position="98"/>
    </location>
</feature>
<dbReference type="InterPro" id="IPR049969">
    <property type="entry name" value="T4SS_AnkH"/>
</dbReference>
<organism evidence="4 5">
    <name type="scientific">Candidatus Aquirickettsiella gammari</name>
    <dbReference type="NCBI Taxonomy" id="2016198"/>
    <lineage>
        <taxon>Bacteria</taxon>
        <taxon>Pseudomonadati</taxon>
        <taxon>Pseudomonadota</taxon>
        <taxon>Gammaproteobacteria</taxon>
        <taxon>Legionellales</taxon>
        <taxon>Coxiellaceae</taxon>
        <taxon>Candidatus Aquirickettsiella</taxon>
    </lineage>
</organism>
<dbReference type="SUPFAM" id="SSF48403">
    <property type="entry name" value="Ankyrin repeat"/>
    <property type="match status" value="1"/>
</dbReference>
<dbReference type="Gene3D" id="1.25.40.20">
    <property type="entry name" value="Ankyrin repeat-containing domain"/>
    <property type="match status" value="1"/>
</dbReference>
<evidence type="ECO:0000313" key="4">
    <source>
        <dbReference type="EMBL" id="RDH40210.1"/>
    </source>
</evidence>
<protein>
    <submittedName>
        <fullName evidence="4">Ankyrin repeat domain-containing protein</fullName>
    </submittedName>
</protein>
<comment type="caution">
    <text evidence="4">The sequence shown here is derived from an EMBL/GenBank/DDBJ whole genome shotgun (WGS) entry which is preliminary data.</text>
</comment>
<dbReference type="Proteomes" id="UP000226429">
    <property type="component" value="Unassembled WGS sequence"/>
</dbReference>
<sequence length="477" mass="54709">MKSTFANEILFGTLQGVERFIQLGADIEEIDEYGFSPLTEASIANKIDVVALLLEYGVDINQADTTGRTALHWAADNHNLPLCELLLANKADANAYTLAGQTVLVYPLLRQQIELKKLLYRYGAELNFAQDFIQVKLLGHRYELAGQVDILNAAGRFIEIDYEGFFLEFTLDVILNSLQRYQHHFSSRHLRPHFEELQKLLAAFSNAQALLKYQRYTINIEQYTHSIDILLDQELLLLPLAYEGHAIALVKYKDWLIRCDRGENSRREGSIVIYQMQHPYAWNNDLCKQLIYVRQSAEFLTKTIHRLLGLVPVATLPMKGQISGNCSWANIEASIPAMLFLLQLSTHDDLFHEAEKYQQQALQVYKDWQIWDKDRALEACIQGFYYSNKARKATKATLLAAILFQKSTQNLRDLKQAEAILRILSLPDYSYLLKSYLKIYWQRHKTPQGKDLITLLDSCGVNLESLYTKDCGDTTAP</sequence>
<dbReference type="InterPro" id="IPR002110">
    <property type="entry name" value="Ankyrin_rpt"/>
</dbReference>
<keyword evidence="5" id="KW-1185">Reference proteome</keyword>
<dbReference type="PANTHER" id="PTHR24198:SF165">
    <property type="entry name" value="ANKYRIN REPEAT-CONTAINING PROTEIN-RELATED"/>
    <property type="match status" value="1"/>
</dbReference>
<name>A0A370CI26_9COXI</name>
<dbReference type="SMART" id="SM00248">
    <property type="entry name" value="ANK"/>
    <property type="match status" value="2"/>
</dbReference>
<keyword evidence="2 3" id="KW-0040">ANK repeat</keyword>